<reference evidence="1 2" key="1">
    <citation type="journal article" date="2018" name="New Phytol.">
        <title>Phylogenomics of Endogonaceae and evolution of mycorrhizas within Mucoromycota.</title>
        <authorList>
            <person name="Chang Y."/>
            <person name="Desiro A."/>
            <person name="Na H."/>
            <person name="Sandor L."/>
            <person name="Lipzen A."/>
            <person name="Clum A."/>
            <person name="Barry K."/>
            <person name="Grigoriev I.V."/>
            <person name="Martin F.M."/>
            <person name="Stajich J.E."/>
            <person name="Smith M.E."/>
            <person name="Bonito G."/>
            <person name="Spatafora J.W."/>
        </authorList>
    </citation>
    <scope>NUCLEOTIDE SEQUENCE [LARGE SCALE GENOMIC DNA]</scope>
    <source>
        <strain evidence="1 2">AD002</strain>
    </source>
</reference>
<gene>
    <name evidence="1" type="ORF">BC938DRAFT_474556</name>
</gene>
<accession>A0A433Q200</accession>
<name>A0A433Q200_9FUNG</name>
<sequence length="115" mass="12754">MWLFGGWTGRTRRMGGGGLELGARCLRWVTFFFALLSVLGCGHGTWTHITCLTMDGRQDTQPCSAYFPGSYRASPYIPFLLHTPPDMANCPPPKAPRTLPEVSHGVHRPGYWCAV</sequence>
<dbReference type="EMBL" id="RBNJ01018404">
    <property type="protein sequence ID" value="RUS23833.1"/>
    <property type="molecule type" value="Genomic_DNA"/>
</dbReference>
<proteinExistence type="predicted"/>
<evidence type="ECO:0000313" key="2">
    <source>
        <dbReference type="Proteomes" id="UP000274822"/>
    </source>
</evidence>
<dbReference type="AlphaFoldDB" id="A0A433Q200"/>
<dbReference type="Proteomes" id="UP000274822">
    <property type="component" value="Unassembled WGS sequence"/>
</dbReference>
<evidence type="ECO:0000313" key="1">
    <source>
        <dbReference type="EMBL" id="RUS23833.1"/>
    </source>
</evidence>
<protein>
    <submittedName>
        <fullName evidence="1">Uncharacterized protein</fullName>
    </submittedName>
</protein>
<comment type="caution">
    <text evidence="1">The sequence shown here is derived from an EMBL/GenBank/DDBJ whole genome shotgun (WGS) entry which is preliminary data.</text>
</comment>
<organism evidence="1 2">
    <name type="scientific">Jimgerdemannia flammicorona</name>
    <dbReference type="NCBI Taxonomy" id="994334"/>
    <lineage>
        <taxon>Eukaryota</taxon>
        <taxon>Fungi</taxon>
        <taxon>Fungi incertae sedis</taxon>
        <taxon>Mucoromycota</taxon>
        <taxon>Mucoromycotina</taxon>
        <taxon>Endogonomycetes</taxon>
        <taxon>Endogonales</taxon>
        <taxon>Endogonaceae</taxon>
        <taxon>Jimgerdemannia</taxon>
    </lineage>
</organism>
<keyword evidence="2" id="KW-1185">Reference proteome</keyword>